<feature type="non-terminal residue" evidence="1">
    <location>
        <position position="146"/>
    </location>
</feature>
<gene>
    <name evidence="1" type="ORF">PDJAM_G00012320</name>
</gene>
<keyword evidence="2" id="KW-1185">Reference proteome</keyword>
<accession>A0ACC5XZZ4</accession>
<evidence type="ECO:0000313" key="2">
    <source>
        <dbReference type="Proteomes" id="UP000830395"/>
    </source>
</evidence>
<dbReference type="EMBL" id="CM040975">
    <property type="protein sequence ID" value="MCJ8729054.1"/>
    <property type="molecule type" value="Genomic_DNA"/>
</dbReference>
<comment type="caution">
    <text evidence="1">The sequence shown here is derived from an EMBL/GenBank/DDBJ whole genome shotgun (WGS) entry which is preliminary data.</text>
</comment>
<protein>
    <submittedName>
        <fullName evidence="1">Uncharacterized protein</fullName>
    </submittedName>
</protein>
<name>A0ACC5XZZ4_9TELE</name>
<proteinExistence type="predicted"/>
<reference evidence="1" key="1">
    <citation type="submission" date="2020-02" db="EMBL/GenBank/DDBJ databases">
        <title>Genome sequencing of the panga catfish, Pangasius djambal.</title>
        <authorList>
            <person name="Wen M."/>
            <person name="Zahm M."/>
            <person name="Roques C."/>
            <person name="Cabau C."/>
            <person name="Klopp C."/>
            <person name="Donnadieu C."/>
            <person name="Jouanno E."/>
            <person name="Avarre J.-C."/>
            <person name="Campet M."/>
            <person name="Ha T."/>
            <person name="Dugue R."/>
            <person name="Lampietro C."/>
            <person name="Louis A."/>
            <person name="Herpin A."/>
            <person name="Echchiki A."/>
            <person name="Berthelot C."/>
            <person name="Parey E."/>
            <person name="Roest-Crollius H."/>
            <person name="Braasch I."/>
            <person name="Postlethwait J.H."/>
            <person name="Bobe J."/>
            <person name="Montfort J."/>
            <person name="Bouchez O."/>
            <person name="Begum T."/>
            <person name="Schartl M."/>
            <person name="Gustiano R."/>
            <person name="Guiguen Y."/>
        </authorList>
    </citation>
    <scope>NUCLEOTIDE SEQUENCE</scope>
    <source>
        <strain evidence="1">Pdj_M5554</strain>
    </source>
</reference>
<dbReference type="Proteomes" id="UP000830395">
    <property type="component" value="Chromosome 1"/>
</dbReference>
<organism evidence="1 2">
    <name type="scientific">Pangasius djambal</name>
    <dbReference type="NCBI Taxonomy" id="1691987"/>
    <lineage>
        <taxon>Eukaryota</taxon>
        <taxon>Metazoa</taxon>
        <taxon>Chordata</taxon>
        <taxon>Craniata</taxon>
        <taxon>Vertebrata</taxon>
        <taxon>Euteleostomi</taxon>
        <taxon>Actinopterygii</taxon>
        <taxon>Neopterygii</taxon>
        <taxon>Teleostei</taxon>
        <taxon>Ostariophysi</taxon>
        <taxon>Siluriformes</taxon>
        <taxon>Pangasiidae</taxon>
        <taxon>Pangasius</taxon>
    </lineage>
</organism>
<sequence length="146" mass="15799">MLKCFRCQSLHTNSHSLISHLRLTHSFYASLKFKLCAQSGCSRQFCTYSGFRKHLNSAHVTESSPVLDLPSGEVLTPSVNQSGSLFVGESDPQVALVENVTLSRGEMADICASIVAKLQSSGVASNLVSSVVSELEDLTTEIHNQI</sequence>
<evidence type="ECO:0000313" key="1">
    <source>
        <dbReference type="EMBL" id="MCJ8729054.1"/>
    </source>
</evidence>